<organism evidence="3 4">
    <name type="scientific">Virgibacillus sediminis</name>
    <dbReference type="NCBI Taxonomy" id="202260"/>
    <lineage>
        <taxon>Bacteria</taxon>
        <taxon>Bacillati</taxon>
        <taxon>Bacillota</taxon>
        <taxon>Bacilli</taxon>
        <taxon>Bacillales</taxon>
        <taxon>Bacillaceae</taxon>
        <taxon>Virgibacillus</taxon>
    </lineage>
</organism>
<dbReference type="EMBL" id="JBHRRZ010000001">
    <property type="protein sequence ID" value="MFC2946772.1"/>
    <property type="molecule type" value="Genomic_DNA"/>
</dbReference>
<gene>
    <name evidence="3" type="primary">phoU</name>
    <name evidence="3" type="ORF">ACFODW_00130</name>
</gene>
<evidence type="ECO:0000259" key="2">
    <source>
        <dbReference type="Pfam" id="PF01895"/>
    </source>
</evidence>
<dbReference type="Gene3D" id="1.20.58.220">
    <property type="entry name" value="Phosphate transport system protein phou homolog 2, domain 2"/>
    <property type="match status" value="1"/>
</dbReference>
<keyword evidence="1" id="KW-0963">Cytoplasm</keyword>
<keyword evidence="1" id="KW-0813">Transport</keyword>
<dbReference type="PANTHER" id="PTHR42930:SF3">
    <property type="entry name" value="PHOSPHATE-SPECIFIC TRANSPORT SYSTEM ACCESSORY PROTEIN PHOU"/>
    <property type="match status" value="1"/>
</dbReference>
<comment type="similarity">
    <text evidence="1">Belongs to the PhoU family.</text>
</comment>
<protein>
    <recommendedName>
        <fullName evidence="1">Phosphate-specific transport system accessory protein PhoU</fullName>
    </recommendedName>
</protein>
<comment type="subunit">
    <text evidence="1">Homodimer.</text>
</comment>
<comment type="function">
    <text evidence="1">Plays a role in the regulation of phosphate uptake.</text>
</comment>
<proteinExistence type="inferred from homology"/>
<comment type="caution">
    <text evidence="3">The sequence shown here is derived from an EMBL/GenBank/DDBJ whole genome shotgun (WGS) entry which is preliminary data.</text>
</comment>
<feature type="domain" description="PhoU" evidence="2">
    <location>
        <begin position="17"/>
        <end position="104"/>
    </location>
</feature>
<reference evidence="4" key="1">
    <citation type="journal article" date="2019" name="Int. J. Syst. Evol. Microbiol.">
        <title>The Global Catalogue of Microorganisms (GCM) 10K type strain sequencing project: providing services to taxonomists for standard genome sequencing and annotation.</title>
        <authorList>
            <consortium name="The Broad Institute Genomics Platform"/>
            <consortium name="The Broad Institute Genome Sequencing Center for Infectious Disease"/>
            <person name="Wu L."/>
            <person name="Ma J."/>
        </authorList>
    </citation>
    <scope>NUCLEOTIDE SEQUENCE [LARGE SCALE GENOMIC DNA]</scope>
    <source>
        <strain evidence="4">KCTC 13193</strain>
    </source>
</reference>
<dbReference type="InterPro" id="IPR038078">
    <property type="entry name" value="PhoU-like_sf"/>
</dbReference>
<dbReference type="SUPFAM" id="SSF109755">
    <property type="entry name" value="PhoU-like"/>
    <property type="match status" value="1"/>
</dbReference>
<evidence type="ECO:0000313" key="3">
    <source>
        <dbReference type="EMBL" id="MFC2946772.1"/>
    </source>
</evidence>
<dbReference type="Pfam" id="PF01895">
    <property type="entry name" value="PhoU"/>
    <property type="match status" value="2"/>
</dbReference>
<dbReference type="InterPro" id="IPR028366">
    <property type="entry name" value="PhoU"/>
</dbReference>
<comment type="subcellular location">
    <subcellularLocation>
        <location evidence="1">Cytoplasm</location>
    </subcellularLocation>
</comment>
<keyword evidence="1" id="KW-0592">Phosphate transport</keyword>
<dbReference type="InterPro" id="IPR026022">
    <property type="entry name" value="PhoU_dom"/>
</dbReference>
<name>A0ABV7A124_9BACI</name>
<dbReference type="PANTHER" id="PTHR42930">
    <property type="entry name" value="PHOSPHATE-SPECIFIC TRANSPORT SYSTEM ACCESSORY PROTEIN PHOU"/>
    <property type="match status" value="1"/>
</dbReference>
<dbReference type="Proteomes" id="UP001595387">
    <property type="component" value="Unassembled WGS sequence"/>
</dbReference>
<feature type="domain" description="PhoU" evidence="2">
    <location>
        <begin position="120"/>
        <end position="205"/>
    </location>
</feature>
<sequence length="218" mass="24903">MVRKTFENKLEELNTKLVRMGNMSKEALEKSVAALKEQNVDRSVEVIDKDYRINRLEEELNNEAIWLIAKEQPVATDLRRLVTILKVSSDLERIGDLAVNIAKSTIRIGEKELFKPLEDIPQMAEKVIGMTADVLDTFQSEDIVTAKEIADKDDEVDKMHGKLIQELLQYMSRDPNLISQVTQLAFVCRDLERVGDHITNISESIIYLVKGKQFDLNS</sequence>
<dbReference type="NCBIfam" id="TIGR02135">
    <property type="entry name" value="phoU_full"/>
    <property type="match status" value="1"/>
</dbReference>
<accession>A0ABV7A124</accession>
<evidence type="ECO:0000256" key="1">
    <source>
        <dbReference type="PIRNR" id="PIRNR003107"/>
    </source>
</evidence>
<keyword evidence="4" id="KW-1185">Reference proteome</keyword>
<dbReference type="RefSeq" id="WP_390301077.1">
    <property type="nucleotide sequence ID" value="NZ_JBHRRZ010000001.1"/>
</dbReference>
<evidence type="ECO:0000313" key="4">
    <source>
        <dbReference type="Proteomes" id="UP001595387"/>
    </source>
</evidence>
<dbReference type="PIRSF" id="PIRSF003107">
    <property type="entry name" value="PhoU"/>
    <property type="match status" value="1"/>
</dbReference>